<dbReference type="InterPro" id="IPR001202">
    <property type="entry name" value="WW_dom"/>
</dbReference>
<feature type="region of interest" description="Disordered" evidence="1">
    <location>
        <begin position="471"/>
        <end position="497"/>
    </location>
</feature>
<accession>A0A5N6M076</accession>
<dbReference type="Proteomes" id="UP000326396">
    <property type="component" value="Linkage Group LG7"/>
</dbReference>
<feature type="compositionally biased region" description="Pro residues" evidence="1">
    <location>
        <begin position="551"/>
        <end position="568"/>
    </location>
</feature>
<feature type="region of interest" description="Disordered" evidence="1">
    <location>
        <begin position="95"/>
        <end position="155"/>
    </location>
</feature>
<protein>
    <recommendedName>
        <fullName evidence="2">WW domain-containing protein</fullName>
    </recommendedName>
</protein>
<reference evidence="3 4" key="1">
    <citation type="submission" date="2019-05" db="EMBL/GenBank/DDBJ databases">
        <title>Mikania micrantha, genome provides insights into the molecular mechanism of rapid growth.</title>
        <authorList>
            <person name="Liu B."/>
        </authorList>
    </citation>
    <scope>NUCLEOTIDE SEQUENCE [LARGE SCALE GENOMIC DNA]</scope>
    <source>
        <strain evidence="3">NLD-2019</strain>
        <tissue evidence="3">Leaf</tissue>
    </source>
</reference>
<dbReference type="OrthoDB" id="2367685at2759"/>
<gene>
    <name evidence="3" type="ORF">E3N88_35118</name>
</gene>
<feature type="compositionally biased region" description="Polar residues" evidence="1">
    <location>
        <begin position="105"/>
        <end position="122"/>
    </location>
</feature>
<dbReference type="AlphaFoldDB" id="A0A5N6M076"/>
<keyword evidence="4" id="KW-1185">Reference proteome</keyword>
<dbReference type="PROSITE" id="PS01159">
    <property type="entry name" value="WW_DOMAIN_1"/>
    <property type="match status" value="2"/>
</dbReference>
<evidence type="ECO:0000313" key="3">
    <source>
        <dbReference type="EMBL" id="KAD3067238.1"/>
    </source>
</evidence>
<comment type="caution">
    <text evidence="3">The sequence shown here is derived from an EMBL/GenBank/DDBJ whole genome shotgun (WGS) entry which is preliminary data.</text>
</comment>
<feature type="compositionally biased region" description="Basic and acidic residues" evidence="1">
    <location>
        <begin position="828"/>
        <end position="845"/>
    </location>
</feature>
<organism evidence="3 4">
    <name type="scientific">Mikania micrantha</name>
    <name type="common">bitter vine</name>
    <dbReference type="NCBI Taxonomy" id="192012"/>
    <lineage>
        <taxon>Eukaryota</taxon>
        <taxon>Viridiplantae</taxon>
        <taxon>Streptophyta</taxon>
        <taxon>Embryophyta</taxon>
        <taxon>Tracheophyta</taxon>
        <taxon>Spermatophyta</taxon>
        <taxon>Magnoliopsida</taxon>
        <taxon>eudicotyledons</taxon>
        <taxon>Gunneridae</taxon>
        <taxon>Pentapetalae</taxon>
        <taxon>asterids</taxon>
        <taxon>campanulids</taxon>
        <taxon>Asterales</taxon>
        <taxon>Asteraceae</taxon>
        <taxon>Asteroideae</taxon>
        <taxon>Heliantheae alliance</taxon>
        <taxon>Eupatorieae</taxon>
        <taxon>Mikania</taxon>
    </lineage>
</organism>
<dbReference type="PANTHER" id="PTHR47852">
    <property type="entry name" value="OS06G0298400 PROTEIN"/>
    <property type="match status" value="1"/>
</dbReference>
<name>A0A5N6M076_9ASTR</name>
<feature type="region of interest" description="Disordered" evidence="1">
    <location>
        <begin position="209"/>
        <end position="232"/>
    </location>
</feature>
<sequence>MGNRKERRISAKTGANRRVKLDLLAEPSGRPVEFSFFMQKKQTAEAIEKAAASQLLWSHFPVTRSSFISPTGVHFRQRSSSRRFFTDFGDFGDSSNQEEFGVGRNGQNHAGSPISPSSSGQRPENPLLLLGQYSDEEVDEESSKEINHDAREKTPTVLDEQHVKVDDHDNTRGVEDENFFTDKENKEPSSSTDVLLNLEKISVIEEDKTKPPHRDVDTPDPTVVSFTSDMQSTGDVDSGWKMVLHEESNSYYYWNTATGETSWEIPGALIQGNESAYDPKSGSEIEEAHATSVSTQANIDTTNGMTFEAKEINGSRIESQAHNENVTYNLANGNDEGFATQSCDSLSNEEAHHDDSIIQDMSGQVHNGTDGESSDSFRLLQLGENLSERLKFLTGSDKCNDQISKLMFELDIRLADIKSLVPYGSSLLPFWLHSENQLKNLESCINNEVLKCSEFSNVGEVNVPDRRFQENISESQEKASPPDTDPNGSHHSVEDDDMDVDMEVEDTAAHSRDDAGPHLNQPTSPILLEHLDSRGSEQESGTPLPPKDDWIPPPPPPDEEPLPPPPPDEPTEPIIQPPSSEMQTTQPYSYGEQYSFAYPGSGFEYYGQTNNPISNNSYYIDANGSHIAAPLPTVFYAPVLNPEPATYYTLQEGALPTAPGTGGIETSGLQNLVYDNIVSDQPKTSTVMSTSVSTHVPESSSVPHDIPMVSAPAVAPTETVPKVQPKVTRNKKRTVAAVPTLRSNKKVSGLVDKWKAVKEELHEDMEDEPENALEILERKRQREIEQWHAQQIASGEAKDNANFQPLGGDWRERVRRKRAKKSTQTEENPAKATDETKQPDLAELSKKLPTGWQAYWDESSKQVYYGNSTTSETTWTKPSKERL</sequence>
<dbReference type="SUPFAM" id="SSF51045">
    <property type="entry name" value="WW domain"/>
    <property type="match status" value="2"/>
</dbReference>
<dbReference type="SMART" id="SM00456">
    <property type="entry name" value="WW"/>
    <property type="match status" value="2"/>
</dbReference>
<dbReference type="PROSITE" id="PS50020">
    <property type="entry name" value="WW_DOMAIN_2"/>
    <property type="match status" value="2"/>
</dbReference>
<dbReference type="PANTHER" id="PTHR47852:SF2">
    <property type="entry name" value="WW DOMAIN-CONTAINING PROTEIN"/>
    <property type="match status" value="1"/>
</dbReference>
<proteinExistence type="predicted"/>
<dbReference type="EMBL" id="SZYD01000017">
    <property type="protein sequence ID" value="KAD3067238.1"/>
    <property type="molecule type" value="Genomic_DNA"/>
</dbReference>
<feature type="compositionally biased region" description="Basic and acidic residues" evidence="1">
    <location>
        <begin position="141"/>
        <end position="155"/>
    </location>
</feature>
<dbReference type="CDD" id="cd00201">
    <property type="entry name" value="WW"/>
    <property type="match status" value="2"/>
</dbReference>
<feature type="domain" description="WW" evidence="2">
    <location>
        <begin position="234"/>
        <end position="268"/>
    </location>
</feature>
<evidence type="ECO:0000259" key="2">
    <source>
        <dbReference type="PROSITE" id="PS50020"/>
    </source>
</evidence>
<feature type="domain" description="WW" evidence="2">
    <location>
        <begin position="846"/>
        <end position="880"/>
    </location>
</feature>
<feature type="region of interest" description="Disordered" evidence="1">
    <location>
        <begin position="533"/>
        <end position="586"/>
    </location>
</feature>
<feature type="region of interest" description="Disordered" evidence="1">
    <location>
        <begin position="787"/>
        <end position="845"/>
    </location>
</feature>
<evidence type="ECO:0000313" key="4">
    <source>
        <dbReference type="Proteomes" id="UP000326396"/>
    </source>
</evidence>
<dbReference type="InterPro" id="IPR036020">
    <property type="entry name" value="WW_dom_sf"/>
</dbReference>
<dbReference type="Pfam" id="PF00397">
    <property type="entry name" value="WW"/>
    <property type="match status" value="2"/>
</dbReference>
<dbReference type="Gene3D" id="2.20.70.10">
    <property type="match status" value="2"/>
</dbReference>
<evidence type="ECO:0000256" key="1">
    <source>
        <dbReference type="SAM" id="MobiDB-lite"/>
    </source>
</evidence>